<keyword evidence="3" id="KW-1185">Reference proteome</keyword>
<sequence length="93" mass="9691">MKTPDTTKAVSSAPTTGHYSATTTQVNTEVPDQPASFSNMTLAELLKRLGAIQAAAYRNMATMTGAAYTQAAQTHAYAVLAVQTIQSVIDGGL</sequence>
<reference evidence="3" key="1">
    <citation type="journal article" date="2019" name="Int. J. Syst. Evol. Microbiol.">
        <title>The Global Catalogue of Microorganisms (GCM) 10K type strain sequencing project: providing services to taxonomists for standard genome sequencing and annotation.</title>
        <authorList>
            <consortium name="The Broad Institute Genomics Platform"/>
            <consortium name="The Broad Institute Genome Sequencing Center for Infectious Disease"/>
            <person name="Wu L."/>
            <person name="Ma J."/>
        </authorList>
    </citation>
    <scope>NUCLEOTIDE SEQUENCE [LARGE SCALE GENOMIC DNA]</scope>
    <source>
        <strain evidence="3">CCUG 49452</strain>
    </source>
</reference>
<evidence type="ECO:0000313" key="2">
    <source>
        <dbReference type="EMBL" id="MFC4789291.1"/>
    </source>
</evidence>
<organism evidence="2 3">
    <name type="scientific">Giesbergeria sinuosa</name>
    <dbReference type="NCBI Taxonomy" id="80883"/>
    <lineage>
        <taxon>Bacteria</taxon>
        <taxon>Pseudomonadati</taxon>
        <taxon>Pseudomonadota</taxon>
        <taxon>Betaproteobacteria</taxon>
        <taxon>Burkholderiales</taxon>
        <taxon>Comamonadaceae</taxon>
        <taxon>Giesbergeria</taxon>
    </lineage>
</organism>
<accession>A0ABV9QET5</accession>
<name>A0ABV9QET5_9BURK</name>
<protein>
    <recommendedName>
        <fullName evidence="4">Killing trait domain-containing protein</fullName>
    </recommendedName>
</protein>
<evidence type="ECO:0000256" key="1">
    <source>
        <dbReference type="SAM" id="MobiDB-lite"/>
    </source>
</evidence>
<proteinExistence type="predicted"/>
<feature type="region of interest" description="Disordered" evidence="1">
    <location>
        <begin position="1"/>
        <end position="34"/>
    </location>
</feature>
<evidence type="ECO:0000313" key="3">
    <source>
        <dbReference type="Proteomes" id="UP001596001"/>
    </source>
</evidence>
<comment type="caution">
    <text evidence="2">The sequence shown here is derived from an EMBL/GenBank/DDBJ whole genome shotgun (WGS) entry which is preliminary data.</text>
</comment>
<dbReference type="RefSeq" id="WP_382432535.1">
    <property type="nucleotide sequence ID" value="NZ_JBHSHJ010000007.1"/>
</dbReference>
<dbReference type="Proteomes" id="UP001596001">
    <property type="component" value="Unassembled WGS sequence"/>
</dbReference>
<evidence type="ECO:0008006" key="4">
    <source>
        <dbReference type="Google" id="ProtNLM"/>
    </source>
</evidence>
<dbReference type="EMBL" id="JBHSHJ010000007">
    <property type="protein sequence ID" value="MFC4789291.1"/>
    <property type="molecule type" value="Genomic_DNA"/>
</dbReference>
<gene>
    <name evidence="2" type="ORF">ACFO6X_09915</name>
</gene>